<dbReference type="EMBL" id="JANPWB010000013">
    <property type="protein sequence ID" value="KAJ1105376.1"/>
    <property type="molecule type" value="Genomic_DNA"/>
</dbReference>
<protein>
    <submittedName>
        <fullName evidence="1">Uncharacterized protein</fullName>
    </submittedName>
</protein>
<sequence>MALGVLGDFAMAQEDKAGQQLLQPDDATDNDCSLHGPQLVEVERIDHRQISVNGYATEEANADVYILIKQDTTDLAH</sequence>
<comment type="caution">
    <text evidence="1">The sequence shown here is derived from an EMBL/GenBank/DDBJ whole genome shotgun (WGS) entry which is preliminary data.</text>
</comment>
<organism evidence="1 2">
    <name type="scientific">Pleurodeles waltl</name>
    <name type="common">Iberian ribbed newt</name>
    <dbReference type="NCBI Taxonomy" id="8319"/>
    <lineage>
        <taxon>Eukaryota</taxon>
        <taxon>Metazoa</taxon>
        <taxon>Chordata</taxon>
        <taxon>Craniata</taxon>
        <taxon>Vertebrata</taxon>
        <taxon>Euteleostomi</taxon>
        <taxon>Amphibia</taxon>
        <taxon>Batrachia</taxon>
        <taxon>Caudata</taxon>
        <taxon>Salamandroidea</taxon>
        <taxon>Salamandridae</taxon>
        <taxon>Pleurodelinae</taxon>
        <taxon>Pleurodeles</taxon>
    </lineage>
</organism>
<evidence type="ECO:0000313" key="2">
    <source>
        <dbReference type="Proteomes" id="UP001066276"/>
    </source>
</evidence>
<dbReference type="AlphaFoldDB" id="A0AAV7MNP0"/>
<reference evidence="1" key="1">
    <citation type="journal article" date="2022" name="bioRxiv">
        <title>Sequencing and chromosome-scale assembly of the giantPleurodeles waltlgenome.</title>
        <authorList>
            <person name="Brown T."/>
            <person name="Elewa A."/>
            <person name="Iarovenko S."/>
            <person name="Subramanian E."/>
            <person name="Araus A.J."/>
            <person name="Petzold A."/>
            <person name="Susuki M."/>
            <person name="Suzuki K.-i.T."/>
            <person name="Hayashi T."/>
            <person name="Toyoda A."/>
            <person name="Oliveira C."/>
            <person name="Osipova E."/>
            <person name="Leigh N.D."/>
            <person name="Simon A."/>
            <person name="Yun M.H."/>
        </authorList>
    </citation>
    <scope>NUCLEOTIDE SEQUENCE</scope>
    <source>
        <strain evidence="1">20211129_DDA</strain>
        <tissue evidence="1">Liver</tissue>
    </source>
</reference>
<gene>
    <name evidence="1" type="ORF">NDU88_002782</name>
</gene>
<proteinExistence type="predicted"/>
<evidence type="ECO:0000313" key="1">
    <source>
        <dbReference type="EMBL" id="KAJ1105376.1"/>
    </source>
</evidence>
<keyword evidence="2" id="KW-1185">Reference proteome</keyword>
<name>A0AAV7MNP0_PLEWA</name>
<accession>A0AAV7MNP0</accession>
<dbReference type="Proteomes" id="UP001066276">
    <property type="component" value="Chromosome 9"/>
</dbReference>